<keyword evidence="1" id="KW-0812">Transmembrane</keyword>
<dbReference type="EMBL" id="AP024590">
    <property type="protein sequence ID" value="BCU54177.1"/>
    <property type="molecule type" value="Genomic_DNA"/>
</dbReference>
<evidence type="ECO:0000256" key="1">
    <source>
        <dbReference type="SAM" id="Phobius"/>
    </source>
</evidence>
<gene>
    <name evidence="2" type="ORF">ENKO_07710</name>
</gene>
<feature type="transmembrane region" description="Helical" evidence="1">
    <location>
        <begin position="12"/>
        <end position="31"/>
    </location>
</feature>
<accession>A0AA86M7I0</accession>
<evidence type="ECO:0000313" key="3">
    <source>
        <dbReference type="Proteomes" id="UP000682928"/>
    </source>
</evidence>
<sequence>MSDILSGKGSYHYVLMITTFFSWFILTQYIGQARNKKYAVELVKEALCFDILLHRKLMKVQTFGFWWAMNTVSV</sequence>
<name>A0AA86M7I0_9ENTR</name>
<proteinExistence type="predicted"/>
<organism evidence="2 3">
    <name type="scientific">Enterobacter kobei</name>
    <dbReference type="NCBI Taxonomy" id="208224"/>
    <lineage>
        <taxon>Bacteria</taxon>
        <taxon>Pseudomonadati</taxon>
        <taxon>Pseudomonadota</taxon>
        <taxon>Gammaproteobacteria</taxon>
        <taxon>Enterobacterales</taxon>
        <taxon>Enterobacteriaceae</taxon>
        <taxon>Enterobacter</taxon>
        <taxon>Enterobacter cloacae complex</taxon>
    </lineage>
</organism>
<protein>
    <submittedName>
        <fullName evidence="2">Uncharacterized protein</fullName>
    </submittedName>
</protein>
<evidence type="ECO:0000313" key="2">
    <source>
        <dbReference type="EMBL" id="BCU54177.1"/>
    </source>
</evidence>
<keyword evidence="1" id="KW-0472">Membrane</keyword>
<reference evidence="2" key="1">
    <citation type="submission" date="2021-04" db="EMBL/GenBank/DDBJ databases">
        <title>Difference and commonality of drug resistance evolution in various bacteria. and drug sensitivity profiles.</title>
        <authorList>
            <person name="Maeda T."/>
            <person name="Shibai A."/>
            <person name="Kawada K."/>
            <person name="Kotani H."/>
            <person name="Tarusawa Y."/>
            <person name="Tanabe K."/>
            <person name="Furusawa C."/>
        </authorList>
    </citation>
    <scope>NUCLEOTIDE SEQUENCE</scope>
    <source>
        <strain evidence="2">JCM 8580</strain>
    </source>
</reference>
<keyword evidence="1" id="KW-1133">Transmembrane helix</keyword>
<dbReference type="Proteomes" id="UP000682928">
    <property type="component" value="Chromosome"/>
</dbReference>
<dbReference type="AlphaFoldDB" id="A0AA86M7I0"/>